<evidence type="ECO:0000313" key="4">
    <source>
        <dbReference type="Proteomes" id="UP000640489"/>
    </source>
</evidence>
<proteinExistence type="inferred from homology"/>
<name>A0A930YEV1_9ACTN</name>
<dbReference type="CDD" id="cd08899">
    <property type="entry name" value="SRPBCC_CalC_Aha1-like_6"/>
    <property type="match status" value="1"/>
</dbReference>
<gene>
    <name evidence="3" type="ORF">ISU07_21955</name>
</gene>
<sequence>MTRTPTGRIEREGERLTLFVARTFEAPVEDVWAAITEPERLGRWLGTWTGDPATGRVSFRMGFEGDQASYEQMEIRECDPPHSLKVTSNVGPYVWYLDVALSEADGVTTLAFSQPELDHEDSLSVGPGWEYYLDRLVAVETGGVPPETADFERDYFPAMADHYRAQRDG</sequence>
<organism evidence="3 4">
    <name type="scientific">Nocardioides islandensis</name>
    <dbReference type="NCBI Taxonomy" id="433663"/>
    <lineage>
        <taxon>Bacteria</taxon>
        <taxon>Bacillati</taxon>
        <taxon>Actinomycetota</taxon>
        <taxon>Actinomycetes</taxon>
        <taxon>Propionibacteriales</taxon>
        <taxon>Nocardioidaceae</taxon>
        <taxon>Nocardioides</taxon>
    </lineage>
</organism>
<comment type="caution">
    <text evidence="3">The sequence shown here is derived from an EMBL/GenBank/DDBJ whole genome shotgun (WGS) entry which is preliminary data.</text>
</comment>
<dbReference type="RefSeq" id="WP_194708990.1">
    <property type="nucleotide sequence ID" value="NZ_JADKPN010000019.1"/>
</dbReference>
<accession>A0A930YEV1</accession>
<keyword evidence="4" id="KW-1185">Reference proteome</keyword>
<dbReference type="InterPro" id="IPR013538">
    <property type="entry name" value="ASHA1/2-like_C"/>
</dbReference>
<feature type="domain" description="Activator of Hsp90 ATPase homologue 1/2-like C-terminal" evidence="2">
    <location>
        <begin position="26"/>
        <end position="138"/>
    </location>
</feature>
<dbReference type="Proteomes" id="UP000640489">
    <property type="component" value="Unassembled WGS sequence"/>
</dbReference>
<dbReference type="InterPro" id="IPR023393">
    <property type="entry name" value="START-like_dom_sf"/>
</dbReference>
<evidence type="ECO:0000313" key="3">
    <source>
        <dbReference type="EMBL" id="MBF4765806.1"/>
    </source>
</evidence>
<dbReference type="Pfam" id="PF08327">
    <property type="entry name" value="AHSA1"/>
    <property type="match status" value="1"/>
</dbReference>
<dbReference type="SUPFAM" id="SSF55961">
    <property type="entry name" value="Bet v1-like"/>
    <property type="match status" value="1"/>
</dbReference>
<reference evidence="3" key="1">
    <citation type="submission" date="2020-11" db="EMBL/GenBank/DDBJ databases">
        <title>Nocardioides sp. nov., isolated from Soil of Cynanchum wilfordii Hemsley rhizosphere.</title>
        <authorList>
            <person name="Lee J.-S."/>
            <person name="Suh M.K."/>
            <person name="Kim J.-S."/>
        </authorList>
    </citation>
    <scope>NUCLEOTIDE SEQUENCE</scope>
    <source>
        <strain evidence="3">KCTC 19275</strain>
    </source>
</reference>
<evidence type="ECO:0000256" key="1">
    <source>
        <dbReference type="ARBA" id="ARBA00006817"/>
    </source>
</evidence>
<protein>
    <submittedName>
        <fullName evidence="3">SRPBCC family protein</fullName>
    </submittedName>
</protein>
<dbReference type="Gene3D" id="3.30.530.20">
    <property type="match status" value="1"/>
</dbReference>
<dbReference type="AlphaFoldDB" id="A0A930YEV1"/>
<evidence type="ECO:0000259" key="2">
    <source>
        <dbReference type="Pfam" id="PF08327"/>
    </source>
</evidence>
<comment type="similarity">
    <text evidence="1">Belongs to the AHA1 family.</text>
</comment>
<dbReference type="EMBL" id="JADKPN010000019">
    <property type="protein sequence ID" value="MBF4765806.1"/>
    <property type="molecule type" value="Genomic_DNA"/>
</dbReference>